<dbReference type="OrthoDB" id="4539897at2"/>
<dbReference type="RefSeq" id="WP_120043365.1">
    <property type="nucleotide sequence ID" value="NZ_QZFU01000029.1"/>
</dbReference>
<dbReference type="GO" id="GO:1990238">
    <property type="term" value="F:double-stranded DNA endonuclease activity"/>
    <property type="evidence" value="ECO:0007669"/>
    <property type="project" value="TreeGrafter"/>
</dbReference>
<dbReference type="Pfam" id="PF04754">
    <property type="entry name" value="Transposase_31"/>
    <property type="match status" value="1"/>
</dbReference>
<reference evidence="2 3" key="1">
    <citation type="submission" date="2018-09" db="EMBL/GenBank/DDBJ databases">
        <title>YIM PH21274 draft genome.</title>
        <authorList>
            <person name="Miao C."/>
        </authorList>
    </citation>
    <scope>NUCLEOTIDE SEQUENCE [LARGE SCALE GENOMIC DNA]</scope>
    <source>
        <strain evidence="2 3">YIM PH 21724</strain>
    </source>
</reference>
<dbReference type="EMBL" id="QZFU01000029">
    <property type="protein sequence ID" value="RJO72264.1"/>
    <property type="molecule type" value="Genomic_DNA"/>
</dbReference>
<evidence type="ECO:0000313" key="2">
    <source>
        <dbReference type="EMBL" id="RJO72264.1"/>
    </source>
</evidence>
<evidence type="ECO:0000259" key="1">
    <source>
        <dbReference type="Pfam" id="PF04754"/>
    </source>
</evidence>
<dbReference type="InterPro" id="IPR051699">
    <property type="entry name" value="Rpn/YhgA-like_nuclease"/>
</dbReference>
<dbReference type="GO" id="GO:0006310">
    <property type="term" value="P:DNA recombination"/>
    <property type="evidence" value="ECO:0007669"/>
    <property type="project" value="TreeGrafter"/>
</dbReference>
<gene>
    <name evidence="2" type="ORF">D5S18_24220</name>
</gene>
<dbReference type="AlphaFoldDB" id="A0A3A4K2V9"/>
<name>A0A3A4K2V9_9NOCA</name>
<keyword evidence="3" id="KW-1185">Reference proteome</keyword>
<evidence type="ECO:0000313" key="3">
    <source>
        <dbReference type="Proteomes" id="UP000266677"/>
    </source>
</evidence>
<organism evidence="2 3">
    <name type="scientific">Nocardia panacis</name>
    <dbReference type="NCBI Taxonomy" id="2340916"/>
    <lineage>
        <taxon>Bacteria</taxon>
        <taxon>Bacillati</taxon>
        <taxon>Actinomycetota</taxon>
        <taxon>Actinomycetes</taxon>
        <taxon>Mycobacteriales</taxon>
        <taxon>Nocardiaceae</taxon>
        <taxon>Nocardia</taxon>
    </lineage>
</organism>
<proteinExistence type="predicted"/>
<dbReference type="PANTHER" id="PTHR34611">
    <property type="match status" value="1"/>
</dbReference>
<sequence length="346" mass="38651">MRLPYTEDALINSRTILEEAAFRPNPDDPYFQRVGFPMDTTAQLCNALPHRLRDRLDPHSLELQPGSYVSDDLRTRYSDMLYKARLAERDVYLYLLIQNRGRAERLTPLQILSHVERLWTRHLDEHRDARTVPAVIPLVVLGNHRGDRWSAPTDPAATPASDSGIRGYLPLFRFLFDDSHPIDLAGLKESDLTPAPLVTLVLGEPAHEFGPVDTTLQQMIDELRDAPFDPSVNCAFGPMITYILRVGEASVAELIATFEEVPAAKEVLMAVADRLIAQGETKGRIEGRIAGRAEGRAETLIEQMQLKFGPIPERVITAVQTADTTQLKTCAARILTAETLTELILP</sequence>
<feature type="domain" description="Transposase (putative) YhgA-like" evidence="1">
    <location>
        <begin position="37"/>
        <end position="190"/>
    </location>
</feature>
<dbReference type="PANTHER" id="PTHR34611:SF2">
    <property type="entry name" value="INACTIVE RECOMBINATION-PROMOTING NUCLEASE-LIKE PROTEIN RPNE-RELATED"/>
    <property type="match status" value="1"/>
</dbReference>
<protein>
    <recommendedName>
        <fullName evidence="1">Transposase (putative) YhgA-like domain-containing protein</fullName>
    </recommendedName>
</protein>
<dbReference type="Proteomes" id="UP000266677">
    <property type="component" value="Unassembled WGS sequence"/>
</dbReference>
<accession>A0A3A4K2V9</accession>
<comment type="caution">
    <text evidence="2">The sequence shown here is derived from an EMBL/GenBank/DDBJ whole genome shotgun (WGS) entry which is preliminary data.</text>
</comment>
<dbReference type="InterPro" id="IPR006842">
    <property type="entry name" value="Transposase_31"/>
</dbReference>